<dbReference type="InterPro" id="IPR018527">
    <property type="entry name" value="Rubredoxin_Fe_BS"/>
</dbReference>
<protein>
    <recommendedName>
        <fullName evidence="2">RNA polymerase-binding protein RbpA</fullName>
    </recommendedName>
</protein>
<evidence type="ECO:0000256" key="3">
    <source>
        <dbReference type="SAM" id="MobiDB-lite"/>
    </source>
</evidence>
<feature type="region of interest" description="Disordered" evidence="3">
    <location>
        <begin position="61"/>
        <end position="81"/>
    </location>
</feature>
<dbReference type="HAMAP" id="MF_01483">
    <property type="entry name" value="RbpA"/>
    <property type="match status" value="1"/>
</dbReference>
<dbReference type="PROSITE" id="PS00202">
    <property type="entry name" value="RUBREDOXIN"/>
    <property type="match status" value="1"/>
</dbReference>
<gene>
    <name evidence="2" type="primary">rbpA</name>
    <name evidence="4" type="ORF">JD82_01369</name>
</gene>
<keyword evidence="2" id="KW-0804">Transcription</keyword>
<proteinExistence type="inferred from homology"/>
<dbReference type="InterPro" id="IPR038638">
    <property type="entry name" value="RbpA_sf"/>
</dbReference>
<comment type="function">
    <text evidence="2">Binds to RNA polymerase (RNAP), stimulating transcription from principal, but not alternative sigma factor promoters.</text>
</comment>
<dbReference type="EMBL" id="VLJV01000001">
    <property type="protein sequence ID" value="TWH19542.1"/>
    <property type="molecule type" value="Genomic_DNA"/>
</dbReference>
<keyword evidence="2" id="KW-0805">Transcription regulation</keyword>
<dbReference type="GO" id="GO:0045893">
    <property type="term" value="P:positive regulation of DNA-templated transcription"/>
    <property type="evidence" value="ECO:0007669"/>
    <property type="project" value="UniProtKB-UniRule"/>
</dbReference>
<dbReference type="AlphaFoldDB" id="A0A660C7T7"/>
<comment type="subunit">
    <text evidence="2">Forms a complex with the RNAP catalytic core and with free principal sigma factors.</text>
</comment>
<name>A0A660C7T7_9PSEU</name>
<feature type="binding site" evidence="2">
    <location>
        <position position="36"/>
    </location>
    <ligand>
        <name>Zn(2+)</name>
        <dbReference type="ChEBI" id="CHEBI:29105"/>
    </ligand>
</feature>
<accession>A0A660C7T7</accession>
<comment type="caution">
    <text evidence="4">The sequence shown here is derived from an EMBL/GenBank/DDBJ whole genome shotgun (WGS) entry which is preliminary data.</text>
</comment>
<dbReference type="RefSeq" id="WP_030530586.1">
    <property type="nucleotide sequence ID" value="NZ_JOIJ01000002.1"/>
</dbReference>
<feature type="region of interest" description="Disordered" evidence="3">
    <location>
        <begin position="1"/>
        <end position="25"/>
    </location>
</feature>
<feature type="binding site" evidence="2">
    <location>
        <position position="40"/>
    </location>
    <ligand>
        <name>Zn(2+)</name>
        <dbReference type="ChEBI" id="CHEBI:29105"/>
    </ligand>
</feature>
<reference evidence="4 5" key="1">
    <citation type="submission" date="2019-07" db="EMBL/GenBank/DDBJ databases">
        <title>R&amp;d 2014.</title>
        <authorList>
            <person name="Klenk H.-P."/>
        </authorList>
    </citation>
    <scope>NUCLEOTIDE SEQUENCE [LARGE SCALE GENOMIC DNA]</scope>
    <source>
        <strain evidence="4 5">DSM 43194</strain>
    </source>
</reference>
<keyword evidence="5" id="KW-1185">Reference proteome</keyword>
<evidence type="ECO:0000313" key="4">
    <source>
        <dbReference type="EMBL" id="TWH19542.1"/>
    </source>
</evidence>
<evidence type="ECO:0000256" key="2">
    <source>
        <dbReference type="HAMAP-Rule" id="MF_01483"/>
    </source>
</evidence>
<dbReference type="Proteomes" id="UP000317303">
    <property type="component" value="Unassembled WGS sequence"/>
</dbReference>
<dbReference type="InterPro" id="IPR025182">
    <property type="entry name" value="RNApol-bd_RbpA"/>
</dbReference>
<feature type="binding site" evidence="2">
    <location>
        <position position="58"/>
    </location>
    <ligand>
        <name>Zn(2+)</name>
        <dbReference type="ChEBI" id="CHEBI:29105"/>
    </ligand>
</feature>
<dbReference type="GO" id="GO:0008270">
    <property type="term" value="F:zinc ion binding"/>
    <property type="evidence" value="ECO:0007669"/>
    <property type="project" value="UniProtKB-UniRule"/>
</dbReference>
<organism evidence="4 5">
    <name type="scientific">Prauserella rugosa</name>
    <dbReference type="NCBI Taxonomy" id="43354"/>
    <lineage>
        <taxon>Bacteria</taxon>
        <taxon>Bacillati</taxon>
        <taxon>Actinomycetota</taxon>
        <taxon>Actinomycetes</taxon>
        <taxon>Pseudonocardiales</taxon>
        <taxon>Pseudonocardiaceae</taxon>
        <taxon>Prauserella</taxon>
    </lineage>
</organism>
<evidence type="ECO:0000256" key="1">
    <source>
        <dbReference type="ARBA" id="ARBA00022723"/>
    </source>
</evidence>
<comment type="similarity">
    <text evidence="2">Belongs to the RNA polymerase-binding protein RbpA family.</text>
</comment>
<dbReference type="Pfam" id="PF13397">
    <property type="entry name" value="RbpA"/>
    <property type="match status" value="1"/>
</dbReference>
<keyword evidence="2" id="KW-0862">Zinc</keyword>
<evidence type="ECO:0000313" key="5">
    <source>
        <dbReference type="Proteomes" id="UP000317303"/>
    </source>
</evidence>
<feature type="binding site" evidence="2">
    <location>
        <position position="61"/>
    </location>
    <ligand>
        <name>Zn(2+)</name>
        <dbReference type="ChEBI" id="CHEBI:29105"/>
    </ligand>
</feature>
<sequence length="115" mass="12691">MVGGNAIRGMRIGASGPSSESERGETAPRHVVSYWCANGHEARLSFALDAEIPDEWDCPKCGLPGGKDQENPPSAGRTEPFKSHLEYVKERRSDEDGEALLEEALERLRQRRGRA</sequence>
<keyword evidence="1 2" id="KW-0479">Metal-binding</keyword>
<dbReference type="Gene3D" id="2.20.28.270">
    <property type="entry name" value="RNA polymerase-binding protein A"/>
    <property type="match status" value="1"/>
</dbReference>
<comment type="cofactor">
    <cofactor evidence="2">
        <name>Zn(2+)</name>
        <dbReference type="ChEBI" id="CHEBI:29105"/>
    </cofactor>
    <text evidence="2">Bind 1 Zn(2+) per subunit.</text>
</comment>
<dbReference type="GO" id="GO:0001000">
    <property type="term" value="F:bacterial-type RNA polymerase core enzyme binding"/>
    <property type="evidence" value="ECO:0007669"/>
    <property type="project" value="UniProtKB-UniRule"/>
</dbReference>
<dbReference type="OrthoDB" id="3254820at2"/>